<dbReference type="EMBL" id="PENI01000016">
    <property type="protein sequence ID" value="RMB83484.1"/>
    <property type="molecule type" value="Genomic_DNA"/>
</dbReference>
<comment type="caution">
    <text evidence="2">The sequence shown here is derived from an EMBL/GenBank/DDBJ whole genome shotgun (WGS) entry which is preliminary data.</text>
</comment>
<protein>
    <submittedName>
        <fullName evidence="2">Uncharacterized protein</fullName>
    </submittedName>
</protein>
<accession>A0A3M0I3Z6</accession>
<name>A0A3M0I3Z6_9ACTN</name>
<sequence length="77" mass="8217">MLKLLIQLSAFSVGPLPGVHYPDPGPDPDRTPRDAGLPEAPHVPPAWHPEGHCATPPSQTERELWAGLGIDVKHTGS</sequence>
<keyword evidence="3" id="KW-1185">Reference proteome</keyword>
<proteinExistence type="predicted"/>
<evidence type="ECO:0000256" key="1">
    <source>
        <dbReference type="SAM" id="MobiDB-lite"/>
    </source>
</evidence>
<evidence type="ECO:0000313" key="2">
    <source>
        <dbReference type="EMBL" id="RMB83484.1"/>
    </source>
</evidence>
<gene>
    <name evidence="2" type="ORF">CTZ28_24410</name>
</gene>
<dbReference type="AlphaFoldDB" id="A0A3M0I3Z6"/>
<dbReference type="Proteomes" id="UP000270471">
    <property type="component" value="Unassembled WGS sequence"/>
</dbReference>
<organism evidence="2 3">
    <name type="scientific">Streptomyces shenzhenensis</name>
    <dbReference type="NCBI Taxonomy" id="943815"/>
    <lineage>
        <taxon>Bacteria</taxon>
        <taxon>Bacillati</taxon>
        <taxon>Actinomycetota</taxon>
        <taxon>Actinomycetes</taxon>
        <taxon>Kitasatosporales</taxon>
        <taxon>Streptomycetaceae</taxon>
        <taxon>Streptomyces</taxon>
    </lineage>
</organism>
<feature type="region of interest" description="Disordered" evidence="1">
    <location>
        <begin position="16"/>
        <end position="59"/>
    </location>
</feature>
<evidence type="ECO:0000313" key="3">
    <source>
        <dbReference type="Proteomes" id="UP000270471"/>
    </source>
</evidence>
<reference evidence="2 3" key="1">
    <citation type="submission" date="2017-11" db="EMBL/GenBank/DDBJ databases">
        <title>Draft genome of actinobacteria isolated from guarana (Paullinia cupana (Mart.) Ducke.</title>
        <authorList>
            <person name="Siqueira K.A."/>
            <person name="Liotti R.G."/>
            <person name="Mendes T.A.O."/>
            <person name="Soares M.A."/>
        </authorList>
    </citation>
    <scope>NUCLEOTIDE SEQUENCE [LARGE SCALE GENOMIC DNA]</scope>
    <source>
        <strain evidence="2 3">193</strain>
    </source>
</reference>